<dbReference type="InterPro" id="IPR016032">
    <property type="entry name" value="Sig_transdc_resp-reg_C-effctor"/>
</dbReference>
<dbReference type="GO" id="GO:0003677">
    <property type="term" value="F:DNA binding"/>
    <property type="evidence" value="ECO:0007669"/>
    <property type="project" value="InterPro"/>
</dbReference>
<evidence type="ECO:0000313" key="2">
    <source>
        <dbReference type="Proteomes" id="UP000199267"/>
    </source>
</evidence>
<dbReference type="RefSeq" id="WP_090623820.1">
    <property type="nucleotide sequence ID" value="NZ_FOFJ01000036.1"/>
</dbReference>
<protein>
    <recommendedName>
        <fullName evidence="3">HTH luxR-type domain-containing protein</fullName>
    </recommendedName>
</protein>
<dbReference type="Proteomes" id="UP000199267">
    <property type="component" value="Unassembled WGS sequence"/>
</dbReference>
<dbReference type="AlphaFoldDB" id="A0A1H9MRH6"/>
<gene>
    <name evidence="1" type="ORF">SAMN04244573_03239</name>
</gene>
<accession>A0A1H9MRH6</accession>
<dbReference type="EMBL" id="FOFJ01000036">
    <property type="protein sequence ID" value="SER26238.1"/>
    <property type="molecule type" value="Genomic_DNA"/>
</dbReference>
<dbReference type="Gene3D" id="1.10.10.10">
    <property type="entry name" value="Winged helix-like DNA-binding domain superfamily/Winged helix DNA-binding domain"/>
    <property type="match status" value="1"/>
</dbReference>
<evidence type="ECO:0000313" key="1">
    <source>
        <dbReference type="EMBL" id="SER26238.1"/>
    </source>
</evidence>
<sequence>MHTAAEEILGEDVIGIPGQNLTQQELRVLVGLANGEPPSKIGSDLKADTISVRHLEASVKAKLGAKTHPHMIARGFTLGVLIPRALCILLALLGALESLDVDGMRQRAPKRIRIASQSRLVKKDSSGSSSQLFSYISATAAVAFLSTFS</sequence>
<proteinExistence type="predicted"/>
<reference evidence="1 2" key="1">
    <citation type="submission" date="2016-10" db="EMBL/GenBank/DDBJ databases">
        <authorList>
            <person name="de Groot N.N."/>
        </authorList>
    </citation>
    <scope>NUCLEOTIDE SEQUENCE [LARGE SCALE GENOMIC DNA]</scope>
    <source>
        <strain evidence="1 2">DSM 378</strain>
    </source>
</reference>
<evidence type="ECO:0008006" key="3">
    <source>
        <dbReference type="Google" id="ProtNLM"/>
    </source>
</evidence>
<name>A0A1H9MRH6_9GAMM</name>
<dbReference type="SUPFAM" id="SSF46894">
    <property type="entry name" value="C-terminal effector domain of the bipartite response regulators"/>
    <property type="match status" value="1"/>
</dbReference>
<organism evidence="1 2">
    <name type="scientific">Azotobacter beijerinckii</name>
    <dbReference type="NCBI Taxonomy" id="170623"/>
    <lineage>
        <taxon>Bacteria</taxon>
        <taxon>Pseudomonadati</taxon>
        <taxon>Pseudomonadota</taxon>
        <taxon>Gammaproteobacteria</taxon>
        <taxon>Pseudomonadales</taxon>
        <taxon>Pseudomonadaceae</taxon>
        <taxon>Azotobacter</taxon>
    </lineage>
</organism>
<dbReference type="InterPro" id="IPR036388">
    <property type="entry name" value="WH-like_DNA-bd_sf"/>
</dbReference>
<dbReference type="GO" id="GO:0006355">
    <property type="term" value="P:regulation of DNA-templated transcription"/>
    <property type="evidence" value="ECO:0007669"/>
    <property type="project" value="InterPro"/>
</dbReference>